<dbReference type="EMBL" id="AGNK02004442">
    <property type="status" value="NOT_ANNOTATED_CDS"/>
    <property type="molecule type" value="Genomic_DNA"/>
</dbReference>
<dbReference type="GO" id="GO:0016491">
    <property type="term" value="F:oxidoreductase activity"/>
    <property type="evidence" value="ECO:0007669"/>
    <property type="project" value="UniProtKB-KW"/>
</dbReference>
<dbReference type="PANTHER" id="PTHR43490">
    <property type="entry name" value="(+)-NEOMENTHOL DEHYDROGENASE"/>
    <property type="match status" value="1"/>
</dbReference>
<dbReference type="SUPFAM" id="SSF51735">
    <property type="entry name" value="NAD(P)-binding Rossmann-fold domains"/>
    <property type="match status" value="1"/>
</dbReference>
<dbReference type="EMBL" id="CM003534">
    <property type="protein sequence ID" value="RCV34694.1"/>
    <property type="molecule type" value="Genomic_DNA"/>
</dbReference>
<dbReference type="EnsemblPlants" id="KQK98234">
    <property type="protein sequence ID" value="KQK98234"/>
    <property type="gene ID" value="SETIT_010648mg"/>
</dbReference>
<dbReference type="Gramene" id="KQK98234">
    <property type="protein sequence ID" value="KQK98234"/>
    <property type="gene ID" value="SETIT_010648mg"/>
</dbReference>
<protein>
    <recommendedName>
        <fullName evidence="8">Salutaridine reductase</fullName>
    </recommendedName>
</protein>
<keyword evidence="7" id="KW-1185">Reference proteome</keyword>
<dbReference type="eggNOG" id="KOG1208">
    <property type="taxonomic scope" value="Eukaryota"/>
</dbReference>
<dbReference type="PRINTS" id="PR00080">
    <property type="entry name" value="SDRFAMILY"/>
</dbReference>
<dbReference type="Pfam" id="PF00106">
    <property type="entry name" value="adh_short"/>
    <property type="match status" value="1"/>
</dbReference>
<dbReference type="Proteomes" id="UP000004995">
    <property type="component" value="Unassembled WGS sequence"/>
</dbReference>
<evidence type="ECO:0000256" key="2">
    <source>
        <dbReference type="ARBA" id="ARBA00022857"/>
    </source>
</evidence>
<organism evidence="6 7">
    <name type="scientific">Setaria italica</name>
    <name type="common">Foxtail millet</name>
    <name type="synonym">Panicum italicum</name>
    <dbReference type="NCBI Taxonomy" id="4555"/>
    <lineage>
        <taxon>Eukaryota</taxon>
        <taxon>Viridiplantae</taxon>
        <taxon>Streptophyta</taxon>
        <taxon>Embryophyta</taxon>
        <taxon>Tracheophyta</taxon>
        <taxon>Spermatophyta</taxon>
        <taxon>Magnoliopsida</taxon>
        <taxon>Liliopsida</taxon>
        <taxon>Poales</taxon>
        <taxon>Poaceae</taxon>
        <taxon>PACMAD clade</taxon>
        <taxon>Panicoideae</taxon>
        <taxon>Panicodae</taxon>
        <taxon>Paniceae</taxon>
        <taxon>Cenchrinae</taxon>
        <taxon>Setaria</taxon>
    </lineage>
</organism>
<reference evidence="5 7" key="1">
    <citation type="journal article" date="2012" name="Nat. Biotechnol.">
        <title>Reference genome sequence of the model plant Setaria.</title>
        <authorList>
            <person name="Bennetzen J.L."/>
            <person name="Schmutz J."/>
            <person name="Wang H."/>
            <person name="Percifield R."/>
            <person name="Hawkins J."/>
            <person name="Pontaroli A.C."/>
            <person name="Estep M."/>
            <person name="Feng L."/>
            <person name="Vaughn J.N."/>
            <person name="Grimwood J."/>
            <person name="Jenkins J."/>
            <person name="Barry K."/>
            <person name="Lindquist E."/>
            <person name="Hellsten U."/>
            <person name="Deshpande S."/>
            <person name="Wang X."/>
            <person name="Wu X."/>
            <person name="Mitros T."/>
            <person name="Triplett J."/>
            <person name="Yang X."/>
            <person name="Ye C.Y."/>
            <person name="Mauro-Herrera M."/>
            <person name="Wang L."/>
            <person name="Li P."/>
            <person name="Sharma M."/>
            <person name="Sharma R."/>
            <person name="Ronald P.C."/>
            <person name="Panaud O."/>
            <person name="Kellogg E.A."/>
            <person name="Brutnell T.P."/>
            <person name="Doust A.N."/>
            <person name="Tuskan G.A."/>
            <person name="Rokhsar D."/>
            <person name="Devos K.M."/>
        </authorList>
    </citation>
    <scope>NUCLEOTIDE SEQUENCE [LARGE SCALE GENOMIC DNA]</scope>
    <source>
        <strain evidence="7">cv. Yugu1</strain>
        <strain evidence="5">Yugu1</strain>
    </source>
</reference>
<reference evidence="6" key="3">
    <citation type="submission" date="2018-08" db="UniProtKB">
        <authorList>
            <consortium name="EnsemblPlants"/>
        </authorList>
    </citation>
    <scope>IDENTIFICATION</scope>
    <source>
        <strain evidence="6">Yugu1</strain>
    </source>
</reference>
<evidence type="ECO:0000313" key="6">
    <source>
        <dbReference type="EnsemblPlants" id="KQK98234"/>
    </source>
</evidence>
<accession>K3Y8V6</accession>
<dbReference type="STRING" id="4555.K3Y8V6"/>
<dbReference type="Gene3D" id="3.40.50.720">
    <property type="entry name" value="NAD(P)-binding Rossmann-like Domain"/>
    <property type="match status" value="1"/>
</dbReference>
<evidence type="ECO:0008006" key="8">
    <source>
        <dbReference type="Google" id="ProtNLM"/>
    </source>
</evidence>
<keyword evidence="2" id="KW-0521">NADP</keyword>
<dbReference type="FunFam" id="3.40.50.720:FF:000396">
    <property type="entry name" value="(+)-neomenthol dehydrogenase"/>
    <property type="match status" value="1"/>
</dbReference>
<gene>
    <name evidence="5" type="ORF">SETIT_7G179200v2</name>
</gene>
<dbReference type="OMA" id="CRNISEG"/>
<evidence type="ECO:0000256" key="3">
    <source>
        <dbReference type="ARBA" id="ARBA00023002"/>
    </source>
</evidence>
<reference evidence="5" key="2">
    <citation type="submission" date="2015-07" db="EMBL/GenBank/DDBJ databases">
        <authorList>
            <person name="Noorani M."/>
        </authorList>
    </citation>
    <scope>NUCLEOTIDE SEQUENCE</scope>
    <source>
        <strain evidence="5">Yugu1</strain>
    </source>
</reference>
<evidence type="ECO:0000313" key="7">
    <source>
        <dbReference type="Proteomes" id="UP000004995"/>
    </source>
</evidence>
<sequence>MEEAIPDPANARIAVVTGGNKGIGLEVCRQLAGAGITVVLTARDEKRGAAAVEKLREAGLSDVIFHQLEIADAPSVARLADFLKIRFGKLDILVNNAAVIGAVEHVQDPADNSLTSKEKISGMDKRRRLEWFANAVRETYDAAREAVQINYYGTKHVIEALLPLLQASSDGRIVNVSSEWGLLRLINNEELKQELNDDVEKLTEERLDEILGTFLNDFKAGELEAHGWPKHFSAYKVSKVTLNAYSRILARRHRELRVNCAHPGYVKTDMTIQSGLLTPEEGASNLVKVALLPEAGPTGVYFDLGQEAPFV</sequence>
<dbReference type="InterPro" id="IPR036291">
    <property type="entry name" value="NAD(P)-bd_dom_sf"/>
</dbReference>
<dbReference type="HOGENOM" id="CLU_010194_9_0_1"/>
<evidence type="ECO:0000256" key="1">
    <source>
        <dbReference type="ARBA" id="ARBA00006484"/>
    </source>
</evidence>
<dbReference type="AlphaFoldDB" id="K3Y8V6"/>
<dbReference type="FunCoup" id="K3Y8V6">
    <property type="interactions" value="2150"/>
</dbReference>
<evidence type="ECO:0000256" key="4">
    <source>
        <dbReference type="RuleBase" id="RU000363"/>
    </source>
</evidence>
<dbReference type="PANTHER" id="PTHR43490:SF120">
    <property type="entry name" value="OS04G0532400 PROTEIN"/>
    <property type="match status" value="1"/>
</dbReference>
<dbReference type="OrthoDB" id="1933717at2759"/>
<comment type="similarity">
    <text evidence="1 4">Belongs to the short-chain dehydrogenases/reductases (SDR) family.</text>
</comment>
<keyword evidence="3" id="KW-0560">Oxidoreductase</keyword>
<dbReference type="InterPro" id="IPR002347">
    <property type="entry name" value="SDR_fam"/>
</dbReference>
<evidence type="ECO:0000313" key="5">
    <source>
        <dbReference type="EMBL" id="RCV34694.1"/>
    </source>
</evidence>
<proteinExistence type="inferred from homology"/>
<name>K3Y8V6_SETIT</name>
<dbReference type="PRINTS" id="PR00081">
    <property type="entry name" value="GDHRDH"/>
</dbReference>